<protein>
    <submittedName>
        <fullName evidence="1">Uncharacterized protein</fullName>
    </submittedName>
</protein>
<proteinExistence type="predicted"/>
<accession>A0A1H4DEC0</accession>
<dbReference type="EMBL" id="FNQN01000010">
    <property type="protein sequence ID" value="SEA70846.1"/>
    <property type="molecule type" value="Genomic_DNA"/>
</dbReference>
<gene>
    <name evidence="1" type="ORF">SAMN05660420_02902</name>
</gene>
<evidence type="ECO:0000313" key="1">
    <source>
        <dbReference type="EMBL" id="SEA70846.1"/>
    </source>
</evidence>
<dbReference type="RefSeq" id="WP_175498412.1">
    <property type="nucleotide sequence ID" value="NZ_FNQN01000010.1"/>
</dbReference>
<dbReference type="Proteomes" id="UP000199409">
    <property type="component" value="Unassembled WGS sequence"/>
</dbReference>
<dbReference type="AlphaFoldDB" id="A0A1H4DEC0"/>
<dbReference type="STRING" id="37625.SAMN05660420_02902"/>
<reference evidence="1 2" key="1">
    <citation type="submission" date="2016-10" db="EMBL/GenBank/DDBJ databases">
        <authorList>
            <person name="de Groot N.N."/>
        </authorList>
    </citation>
    <scope>NUCLEOTIDE SEQUENCE [LARGE SCALE GENOMIC DNA]</scope>
    <source>
        <strain evidence="1 2">DSM 7343</strain>
    </source>
</reference>
<name>A0A1H4DEC0_9BACT</name>
<keyword evidence="2" id="KW-1185">Reference proteome</keyword>
<organism evidence="1 2">
    <name type="scientific">Desulfuromusa kysingii</name>
    <dbReference type="NCBI Taxonomy" id="37625"/>
    <lineage>
        <taxon>Bacteria</taxon>
        <taxon>Pseudomonadati</taxon>
        <taxon>Thermodesulfobacteriota</taxon>
        <taxon>Desulfuromonadia</taxon>
        <taxon>Desulfuromonadales</taxon>
        <taxon>Geopsychrobacteraceae</taxon>
        <taxon>Desulfuromusa</taxon>
    </lineage>
</organism>
<evidence type="ECO:0000313" key="2">
    <source>
        <dbReference type="Proteomes" id="UP000199409"/>
    </source>
</evidence>
<sequence>MTYIFLAVFGAIILGLITLGSWEGEGRMVNANWLEDDEKFHFISRWGA</sequence>